<keyword evidence="5" id="KW-1185">Reference proteome</keyword>
<sequence length="217" mass="23384">MHSETTTDSATFWEKHYARFDPSWGTKPNVVLKDLLATFAPPPGTALDLGCGHGGDAIWLATQGWDVTAVDVSQTALDRVAEGAWAVSAAERVHPVRHDLAQTFPAGDFDLVCATYFHTPIAIPRTEVLRKAARAVAPNGLLIVVEHASVAPWSWQAGQDVSFPAPEEVLASLALDDLWRVERCDAPQRTATGPQGQKATVTENIIVLRRTAIAASN</sequence>
<dbReference type="eggNOG" id="COG2813">
    <property type="taxonomic scope" value="Bacteria"/>
</dbReference>
<dbReference type="InParanoid" id="C7Q0I2"/>
<evidence type="ECO:0000256" key="3">
    <source>
        <dbReference type="ARBA" id="ARBA00022691"/>
    </source>
</evidence>
<evidence type="ECO:0000256" key="1">
    <source>
        <dbReference type="ARBA" id="ARBA00022603"/>
    </source>
</evidence>
<dbReference type="Pfam" id="PF13489">
    <property type="entry name" value="Methyltransf_23"/>
    <property type="match status" value="1"/>
</dbReference>
<keyword evidence="3" id="KW-0949">S-adenosyl-L-methionine</keyword>
<dbReference type="STRING" id="479433.Caci_8700"/>
<dbReference type="CDD" id="cd02440">
    <property type="entry name" value="AdoMet_MTases"/>
    <property type="match status" value="1"/>
</dbReference>
<dbReference type="EMBL" id="CP001700">
    <property type="protein sequence ID" value="ACU77515.1"/>
    <property type="molecule type" value="Genomic_DNA"/>
</dbReference>
<organism evidence="4 5">
    <name type="scientific">Catenulispora acidiphila (strain DSM 44928 / JCM 14897 / NBRC 102108 / NRRL B-24433 / ID139908)</name>
    <dbReference type="NCBI Taxonomy" id="479433"/>
    <lineage>
        <taxon>Bacteria</taxon>
        <taxon>Bacillati</taxon>
        <taxon>Actinomycetota</taxon>
        <taxon>Actinomycetes</taxon>
        <taxon>Catenulisporales</taxon>
        <taxon>Catenulisporaceae</taxon>
        <taxon>Catenulispora</taxon>
    </lineage>
</organism>
<evidence type="ECO:0000313" key="4">
    <source>
        <dbReference type="EMBL" id="ACU77515.1"/>
    </source>
</evidence>
<keyword evidence="1 4" id="KW-0489">Methyltransferase</keyword>
<protein>
    <submittedName>
        <fullName evidence="4">Methyltransferase type 12</fullName>
    </submittedName>
</protein>
<dbReference type="KEGG" id="cai:Caci_8700"/>
<dbReference type="GO" id="GO:0032259">
    <property type="term" value="P:methylation"/>
    <property type="evidence" value="ECO:0007669"/>
    <property type="project" value="UniProtKB-KW"/>
</dbReference>
<dbReference type="RefSeq" id="WP_015797239.1">
    <property type="nucleotide sequence ID" value="NC_013131.1"/>
</dbReference>
<keyword evidence="2 4" id="KW-0808">Transferase</keyword>
<dbReference type="Gene3D" id="3.40.50.150">
    <property type="entry name" value="Vaccinia Virus protein VP39"/>
    <property type="match status" value="1"/>
</dbReference>
<evidence type="ECO:0000256" key="2">
    <source>
        <dbReference type="ARBA" id="ARBA00022679"/>
    </source>
</evidence>
<dbReference type="AlphaFoldDB" id="C7Q0I2"/>
<dbReference type="PANTHER" id="PTHR43464">
    <property type="entry name" value="METHYLTRANSFERASE"/>
    <property type="match status" value="1"/>
</dbReference>
<dbReference type="Proteomes" id="UP000000851">
    <property type="component" value="Chromosome"/>
</dbReference>
<proteinExistence type="predicted"/>
<dbReference type="SUPFAM" id="SSF53335">
    <property type="entry name" value="S-adenosyl-L-methionine-dependent methyltransferases"/>
    <property type="match status" value="1"/>
</dbReference>
<evidence type="ECO:0000313" key="5">
    <source>
        <dbReference type="Proteomes" id="UP000000851"/>
    </source>
</evidence>
<dbReference type="OrthoDB" id="9786503at2"/>
<accession>C7Q0I2</accession>
<dbReference type="PANTHER" id="PTHR43464:SF19">
    <property type="entry name" value="UBIQUINONE BIOSYNTHESIS O-METHYLTRANSFERASE, MITOCHONDRIAL"/>
    <property type="match status" value="1"/>
</dbReference>
<name>C7Q0I2_CATAD</name>
<reference evidence="4 5" key="1">
    <citation type="journal article" date="2009" name="Stand. Genomic Sci.">
        <title>Complete genome sequence of Catenulispora acidiphila type strain (ID 139908).</title>
        <authorList>
            <person name="Copeland A."/>
            <person name="Lapidus A."/>
            <person name="Glavina Del Rio T."/>
            <person name="Nolan M."/>
            <person name="Lucas S."/>
            <person name="Chen F."/>
            <person name="Tice H."/>
            <person name="Cheng J.F."/>
            <person name="Bruce D."/>
            <person name="Goodwin L."/>
            <person name="Pitluck S."/>
            <person name="Mikhailova N."/>
            <person name="Pati A."/>
            <person name="Ivanova N."/>
            <person name="Mavromatis K."/>
            <person name="Chen A."/>
            <person name="Palaniappan K."/>
            <person name="Chain P."/>
            <person name="Land M."/>
            <person name="Hauser L."/>
            <person name="Chang Y.J."/>
            <person name="Jeffries C.D."/>
            <person name="Chertkov O."/>
            <person name="Brettin T."/>
            <person name="Detter J.C."/>
            <person name="Han C."/>
            <person name="Ali Z."/>
            <person name="Tindall B.J."/>
            <person name="Goker M."/>
            <person name="Bristow J."/>
            <person name="Eisen J.A."/>
            <person name="Markowitz V."/>
            <person name="Hugenholtz P."/>
            <person name="Kyrpides N.C."/>
            <person name="Klenk H.P."/>
        </authorList>
    </citation>
    <scope>NUCLEOTIDE SEQUENCE [LARGE SCALE GENOMIC DNA]</scope>
    <source>
        <strain evidence="5">DSM 44928 / JCM 14897 / NBRC 102108 / NRRL B-24433 / ID139908</strain>
    </source>
</reference>
<gene>
    <name evidence="4" type="ordered locus">Caci_8700</name>
</gene>
<dbReference type="HOGENOM" id="CLU_056435_0_0_11"/>
<dbReference type="InterPro" id="IPR029063">
    <property type="entry name" value="SAM-dependent_MTases_sf"/>
</dbReference>
<dbReference type="GO" id="GO:0008168">
    <property type="term" value="F:methyltransferase activity"/>
    <property type="evidence" value="ECO:0007669"/>
    <property type="project" value="UniProtKB-KW"/>
</dbReference>